<protein>
    <submittedName>
        <fullName evidence="1">Uncharacterized protein</fullName>
    </submittedName>
</protein>
<dbReference type="OrthoDB" id="26525at2759"/>
<dbReference type="InParanoid" id="A0A024GR04"/>
<reference evidence="1 2" key="1">
    <citation type="submission" date="2012-05" db="EMBL/GenBank/DDBJ databases">
        <title>Recombination and specialization in a pathogen metapopulation.</title>
        <authorList>
            <person name="Gardiner A."/>
            <person name="Kemen E."/>
            <person name="Schultz-Larsen T."/>
            <person name="MacLean D."/>
            <person name="Van Oosterhout C."/>
            <person name="Jones J.D.G."/>
        </authorList>
    </citation>
    <scope>NUCLEOTIDE SEQUENCE [LARGE SCALE GENOMIC DNA]</scope>
    <source>
        <strain evidence="1 2">Ac Nc2</strain>
    </source>
</reference>
<organism evidence="1 2">
    <name type="scientific">Albugo candida</name>
    <dbReference type="NCBI Taxonomy" id="65357"/>
    <lineage>
        <taxon>Eukaryota</taxon>
        <taxon>Sar</taxon>
        <taxon>Stramenopiles</taxon>
        <taxon>Oomycota</taxon>
        <taxon>Peronosporomycetes</taxon>
        <taxon>Albuginales</taxon>
        <taxon>Albuginaceae</taxon>
        <taxon>Albugo</taxon>
    </lineage>
</organism>
<name>A0A024GR04_9STRA</name>
<dbReference type="AlphaFoldDB" id="A0A024GR04"/>
<dbReference type="EMBL" id="CAIX01000258">
    <property type="protein sequence ID" value="CCI48952.1"/>
    <property type="molecule type" value="Genomic_DNA"/>
</dbReference>
<dbReference type="STRING" id="65357.A0A024GR04"/>
<keyword evidence="2" id="KW-1185">Reference proteome</keyword>
<evidence type="ECO:0000313" key="2">
    <source>
        <dbReference type="Proteomes" id="UP000053237"/>
    </source>
</evidence>
<accession>A0A024GR04</accession>
<gene>
    <name evidence="1" type="ORF">BN9_101610</name>
</gene>
<comment type="caution">
    <text evidence="1">The sequence shown here is derived from an EMBL/GenBank/DDBJ whole genome shotgun (WGS) entry which is preliminary data.</text>
</comment>
<evidence type="ECO:0000313" key="1">
    <source>
        <dbReference type="EMBL" id="CCI48952.1"/>
    </source>
</evidence>
<sequence length="380" mass="42591">METPEIGKSGLKDLGEQHMSNELGYPQQRNAVVKLSYSTQNRQLSRPVGNIIDASSGKAKGSLACKDKPYWKEVNTQMTGELAQIHSGASKELHAGDKMNITGQLDESGNGIDSLTMIDRNRSMILASLQNIAKSPILPTQTRIIKEQEKLLAIPHEESKVLDVTNHGCLQENLSKRTAKHFTYPKLSKVSDTNGSEVLSTNIHSRTLHFGGKRSSTIKLPVVVHDHIDFTQSSDMCPTQNTCDSNQYQTTYSEVYSPIYKANDARILYRTSVSTATSEFEKRKDKIDARYARSFQTLAQHDQARIQEEKAALIKAERRSRYQASLNYDYLNGCYTKEQKLDRRSQQMQKKHGGDSFLRMWAGSAESPFNGSKSSACTKD</sequence>
<dbReference type="Proteomes" id="UP000053237">
    <property type="component" value="Unassembled WGS sequence"/>
</dbReference>
<proteinExistence type="predicted"/>